<evidence type="ECO:0000256" key="2">
    <source>
        <dbReference type="ARBA" id="ARBA00022598"/>
    </source>
</evidence>
<feature type="compositionally biased region" description="Low complexity" evidence="5">
    <location>
        <begin position="697"/>
        <end position="717"/>
    </location>
</feature>
<dbReference type="SUPFAM" id="SSF56091">
    <property type="entry name" value="DNA ligase/mRNA capping enzyme, catalytic domain"/>
    <property type="match status" value="1"/>
</dbReference>
<evidence type="ECO:0000313" key="8">
    <source>
        <dbReference type="Proteomes" id="UP001140560"/>
    </source>
</evidence>
<keyword evidence="4" id="KW-0067">ATP-binding</keyword>
<dbReference type="GO" id="GO:0003677">
    <property type="term" value="F:DNA binding"/>
    <property type="evidence" value="ECO:0007669"/>
    <property type="project" value="InterPro"/>
</dbReference>
<organism evidence="7 8">
    <name type="scientific">Neocucurbitaria cava</name>
    <dbReference type="NCBI Taxonomy" id="798079"/>
    <lineage>
        <taxon>Eukaryota</taxon>
        <taxon>Fungi</taxon>
        <taxon>Dikarya</taxon>
        <taxon>Ascomycota</taxon>
        <taxon>Pezizomycotina</taxon>
        <taxon>Dothideomycetes</taxon>
        <taxon>Pleosporomycetidae</taxon>
        <taxon>Pleosporales</taxon>
        <taxon>Pleosporineae</taxon>
        <taxon>Cucurbitariaceae</taxon>
        <taxon>Neocucurbitaria</taxon>
    </lineage>
</organism>
<dbReference type="PANTHER" id="PTHR45674:SF12">
    <property type="entry name" value="ATP DEPENDENT DNA LIGASE DOMAIN-CONTAINING PROTEIN"/>
    <property type="match status" value="1"/>
</dbReference>
<feature type="domain" description="ATP-dependent DNA ligase family profile" evidence="6">
    <location>
        <begin position="394"/>
        <end position="538"/>
    </location>
</feature>
<dbReference type="Pfam" id="PF01068">
    <property type="entry name" value="DNA_ligase_A_M"/>
    <property type="match status" value="1"/>
</dbReference>
<sequence length="874" mass="99272">MTITFGAICSLLQSVENISTRQPRPLPQQQQDGIRQIISNWFNNQRSALDDPLTNGGAVLSSLFPHRRKDRVYGLQAPLLAKKLTKLLAFNHGQRALFDGWQTGIHGDLGAYTERAMRPWDGTFGSKRTVTIDRIDQLLVQLAARYRFSDEAIRRQRKWHVDTDTELKEIFIRLESWEAKWLVRLILRDYCTVELEEKYVFEQYHFLLPDLLMFQNDFDTAFNMLKGDLSCYPPVPDLSKTNEMRVEAAQKLTAVVGVKVGRPTFLKAWSFANCFKLVCRQAWIAEVKYDGEYCEIHIDIDNRGKEIKIFSKNGKDATADRESLHSTIRDALRIGRPGCLFKKKCIVLGEMVVYSDREKKILPFSKIRKHISRSGSFLGTDQDSLPHEWEHLMVVFFDVLLLDGKPILRHCLQDRRKILRDLVHIIPGRSMRSAWTLLDFKGDGITDLKQAFARNLADRQEGLVLKPLHAPYFPLHSGQDYRYAGFFIKLKKDYLGDMCGERDLGDFAIIGASFDPQVAPKTDLKPLHWTHFYLACCTNKAAVQRKGQKPRFKIVATLSLDKCIPKPDVKYLNIQGYLRQSVLHKHGSPDEYDIEQPKNYGRRMAVAFKKPFVAEVLGGGFEKVPNEEFEMLRHPRIKKIHHDRTWEEDAVTMEDLERMAQEKWGAPDAEKLNSHARDVALLVEKYVKEIHGDSQVTITTNETTQQTTPRTTQETVQHSSPEAVIQETPQHTYTTVSTSQCSGDGSTQGKGIRASRQVRILVREDTSERLAVPPSPTPKPSTLPSSAPVSAPSTGPTPSDTSSTAKKRSFDQNISPPTLKRRRTTTPLKNASGNRSLGSFDFDSQEGTIHVYAKEGLKVQVHTGTAEESSQGRI</sequence>
<evidence type="ECO:0000256" key="1">
    <source>
        <dbReference type="ARBA" id="ARBA00007572"/>
    </source>
</evidence>
<dbReference type="GO" id="GO:0006281">
    <property type="term" value="P:DNA repair"/>
    <property type="evidence" value="ECO:0007669"/>
    <property type="project" value="InterPro"/>
</dbReference>
<dbReference type="AlphaFoldDB" id="A0A9W8YJ89"/>
<feature type="region of interest" description="Disordered" evidence="5">
    <location>
        <begin position="697"/>
        <end position="842"/>
    </location>
</feature>
<dbReference type="GO" id="GO:0005739">
    <property type="term" value="C:mitochondrion"/>
    <property type="evidence" value="ECO:0007669"/>
    <property type="project" value="TreeGrafter"/>
</dbReference>
<comment type="similarity">
    <text evidence="1">Belongs to the ATP-dependent DNA ligase family.</text>
</comment>
<keyword evidence="8" id="KW-1185">Reference proteome</keyword>
<evidence type="ECO:0000256" key="3">
    <source>
        <dbReference type="ARBA" id="ARBA00022741"/>
    </source>
</evidence>
<dbReference type="CDD" id="cd08039">
    <property type="entry name" value="Adenylation_DNA_ligase_Fungal"/>
    <property type="match status" value="1"/>
</dbReference>
<dbReference type="InterPro" id="IPR050191">
    <property type="entry name" value="ATP-dep_DNA_ligase"/>
</dbReference>
<protein>
    <recommendedName>
        <fullName evidence="6">ATP-dependent DNA ligase family profile domain-containing protein</fullName>
    </recommendedName>
</protein>
<reference evidence="7" key="1">
    <citation type="submission" date="2022-10" db="EMBL/GenBank/DDBJ databases">
        <title>Tapping the CABI collections for fungal endophytes: first genome assemblies for Collariella, Neodidymelliopsis, Ascochyta clinopodiicola, Didymella pomorum, Didymosphaeria variabile, Neocosmospora piperis and Neocucurbitaria cava.</title>
        <authorList>
            <person name="Hill R."/>
        </authorList>
    </citation>
    <scope>NUCLEOTIDE SEQUENCE</scope>
    <source>
        <strain evidence="7">IMI 356814</strain>
    </source>
</reference>
<dbReference type="Gene3D" id="1.10.3260.10">
    <property type="entry name" value="DNA ligase, ATP-dependent, N-terminal domain"/>
    <property type="match status" value="1"/>
</dbReference>
<dbReference type="Gene3D" id="2.40.50.140">
    <property type="entry name" value="Nucleic acid-binding proteins"/>
    <property type="match status" value="1"/>
</dbReference>
<dbReference type="GO" id="GO:0003910">
    <property type="term" value="F:DNA ligase (ATP) activity"/>
    <property type="evidence" value="ECO:0007669"/>
    <property type="project" value="InterPro"/>
</dbReference>
<dbReference type="InterPro" id="IPR012310">
    <property type="entry name" value="DNA_ligase_ATP-dep_cent"/>
</dbReference>
<evidence type="ECO:0000256" key="4">
    <source>
        <dbReference type="ARBA" id="ARBA00022840"/>
    </source>
</evidence>
<dbReference type="InterPro" id="IPR012340">
    <property type="entry name" value="NA-bd_OB-fold"/>
</dbReference>
<dbReference type="Pfam" id="PF04675">
    <property type="entry name" value="DNA_ligase_A_N"/>
    <property type="match status" value="1"/>
</dbReference>
<dbReference type="GO" id="GO:0005634">
    <property type="term" value="C:nucleus"/>
    <property type="evidence" value="ECO:0007669"/>
    <property type="project" value="TreeGrafter"/>
</dbReference>
<dbReference type="GO" id="GO:1903461">
    <property type="term" value="P:Okazaki fragment processing involved in mitotic DNA replication"/>
    <property type="evidence" value="ECO:0007669"/>
    <property type="project" value="TreeGrafter"/>
</dbReference>
<dbReference type="GO" id="GO:0006310">
    <property type="term" value="P:DNA recombination"/>
    <property type="evidence" value="ECO:0007669"/>
    <property type="project" value="InterPro"/>
</dbReference>
<dbReference type="InterPro" id="IPR012308">
    <property type="entry name" value="DNA_ligase_ATP-dep_N"/>
</dbReference>
<dbReference type="EMBL" id="JAPEUY010000001">
    <property type="protein sequence ID" value="KAJ4377938.1"/>
    <property type="molecule type" value="Genomic_DNA"/>
</dbReference>
<keyword evidence="3" id="KW-0547">Nucleotide-binding</keyword>
<feature type="compositionally biased region" description="Polar residues" evidence="5">
    <location>
        <begin position="727"/>
        <end position="749"/>
    </location>
</feature>
<dbReference type="InterPro" id="IPR036599">
    <property type="entry name" value="DNA_ligase_N_sf"/>
</dbReference>
<dbReference type="Proteomes" id="UP001140560">
    <property type="component" value="Unassembled WGS sequence"/>
</dbReference>
<keyword evidence="2" id="KW-0436">Ligase</keyword>
<name>A0A9W8YJ89_9PLEO</name>
<dbReference type="PANTHER" id="PTHR45674">
    <property type="entry name" value="DNA LIGASE 1/3 FAMILY MEMBER"/>
    <property type="match status" value="1"/>
</dbReference>
<dbReference type="OrthoDB" id="2160351at2759"/>
<feature type="compositionally biased region" description="Low complexity" evidence="5">
    <location>
        <begin position="782"/>
        <end position="804"/>
    </location>
</feature>
<evidence type="ECO:0000256" key="5">
    <source>
        <dbReference type="SAM" id="MobiDB-lite"/>
    </source>
</evidence>
<proteinExistence type="inferred from homology"/>
<dbReference type="PROSITE" id="PS50160">
    <property type="entry name" value="DNA_LIGASE_A3"/>
    <property type="match status" value="1"/>
</dbReference>
<accession>A0A9W8YJ89</accession>
<evidence type="ECO:0000313" key="7">
    <source>
        <dbReference type="EMBL" id="KAJ4377938.1"/>
    </source>
</evidence>
<gene>
    <name evidence="7" type="ORF">N0V83_000768</name>
</gene>
<comment type="caution">
    <text evidence="7">The sequence shown here is derived from an EMBL/GenBank/DDBJ whole genome shotgun (WGS) entry which is preliminary data.</text>
</comment>
<dbReference type="Gene3D" id="3.30.470.30">
    <property type="entry name" value="DNA ligase/mRNA capping enzyme"/>
    <property type="match status" value="1"/>
</dbReference>
<dbReference type="GO" id="GO:0005524">
    <property type="term" value="F:ATP binding"/>
    <property type="evidence" value="ECO:0007669"/>
    <property type="project" value="UniProtKB-KW"/>
</dbReference>
<evidence type="ECO:0000259" key="6">
    <source>
        <dbReference type="PROSITE" id="PS50160"/>
    </source>
</evidence>